<name>A0A0A7HFH0_9CAUD</name>
<dbReference type="EMBL" id="KP007360">
    <property type="protein sequence ID" value="AIZ02245.1"/>
    <property type="molecule type" value="Genomic_DNA"/>
</dbReference>
<proteinExistence type="predicted"/>
<reference evidence="1 2" key="1">
    <citation type="submission" date="2014-10" db="EMBL/GenBank/DDBJ databases">
        <title>VR bacteriophages - a small but diverse group of low-temperature viruses.</title>
        <authorList>
            <person name="Kaliniene L."/>
            <person name="Meskys R."/>
            <person name="Simoliunas E."/>
            <person name="Zajanckauskaite A."/>
            <person name="Truncaite L."/>
        </authorList>
    </citation>
    <scope>NUCLEOTIDE SEQUENCE [LARGE SCALE GENOMIC DNA]</scope>
</reference>
<dbReference type="KEGG" id="vg:26633865"/>
<gene>
    <name evidence="1" type="ORF">VR20_187</name>
</gene>
<dbReference type="GeneID" id="26633865"/>
<dbReference type="RefSeq" id="YP_009207366.1">
    <property type="nucleotide sequence ID" value="NC_028894.1"/>
</dbReference>
<evidence type="ECO:0000313" key="1">
    <source>
        <dbReference type="EMBL" id="AIZ02245.1"/>
    </source>
</evidence>
<keyword evidence="2" id="KW-1185">Reference proteome</keyword>
<sequence length="93" mass="10891">MNKVSFLRNTFKNLEIEVVALVNKYPNGVNGNALNKLVKKYENLAYDTDFWWNGNYSTHTKDKSGTWLKLQENSVNFRDLIKRRVEVHLNGMV</sequence>
<dbReference type="OrthoDB" id="20885at10239"/>
<accession>A0A0A7HFH0</accession>
<organism evidence="1 2">
    <name type="scientific">Escherichia phage vB_EcoM_VR20</name>
    <dbReference type="NCBI Taxonomy" id="1567027"/>
    <lineage>
        <taxon>Viruses</taxon>
        <taxon>Duplodnaviria</taxon>
        <taxon>Heunggongvirae</taxon>
        <taxon>Uroviricota</taxon>
        <taxon>Caudoviricetes</taxon>
        <taxon>Pantevenvirales</taxon>
        <taxon>Straboviridae</taxon>
        <taxon>Tevenvirinae</taxon>
        <taxon>Gaprivervirus</taxon>
        <taxon>Gaprivervirus vr20</taxon>
    </lineage>
</organism>
<evidence type="ECO:0000313" key="2">
    <source>
        <dbReference type="Proteomes" id="UP000030716"/>
    </source>
</evidence>
<dbReference type="Proteomes" id="UP000030716">
    <property type="component" value="Segment"/>
</dbReference>
<protein>
    <submittedName>
        <fullName evidence="1">Uncharacterized protein</fullName>
    </submittedName>
</protein>